<feature type="compositionally biased region" description="Polar residues" evidence="1">
    <location>
        <begin position="44"/>
        <end position="58"/>
    </location>
</feature>
<gene>
    <name evidence="3" type="primary">LOC108664335</name>
</gene>
<keyword evidence="2" id="KW-1185">Reference proteome</keyword>
<feature type="region of interest" description="Disordered" evidence="1">
    <location>
        <begin position="307"/>
        <end position="366"/>
    </location>
</feature>
<feature type="region of interest" description="Disordered" evidence="1">
    <location>
        <begin position="1036"/>
        <end position="1069"/>
    </location>
</feature>
<feature type="region of interest" description="Disordered" evidence="1">
    <location>
        <begin position="545"/>
        <end position="595"/>
    </location>
</feature>
<feature type="compositionally biased region" description="Polar residues" evidence="1">
    <location>
        <begin position="733"/>
        <end position="749"/>
    </location>
</feature>
<dbReference type="RefSeq" id="XP_018006400.1">
    <property type="nucleotide sequence ID" value="XM_018150911.2"/>
</dbReference>
<dbReference type="GeneID" id="108664335"/>
<feature type="region of interest" description="Disordered" evidence="1">
    <location>
        <begin position="675"/>
        <end position="708"/>
    </location>
</feature>
<feature type="region of interest" description="Disordered" evidence="1">
    <location>
        <begin position="443"/>
        <end position="493"/>
    </location>
</feature>
<dbReference type="OrthoDB" id="6348149at2759"/>
<feature type="compositionally biased region" description="Pro residues" evidence="1">
    <location>
        <begin position="752"/>
        <end position="774"/>
    </location>
</feature>
<dbReference type="AlphaFoldDB" id="A0A8B7MYK9"/>
<feature type="region of interest" description="Disordered" evidence="1">
    <location>
        <begin position="804"/>
        <end position="855"/>
    </location>
</feature>
<feature type="compositionally biased region" description="Low complexity" evidence="1">
    <location>
        <begin position="201"/>
        <end position="212"/>
    </location>
</feature>
<protein>
    <submittedName>
        <fullName evidence="3">Uncharacterized protein LOC108664335</fullName>
    </submittedName>
</protein>
<feature type="region of interest" description="Disordered" evidence="1">
    <location>
        <begin position="193"/>
        <end position="213"/>
    </location>
</feature>
<evidence type="ECO:0000313" key="3">
    <source>
        <dbReference type="RefSeq" id="XP_018006400.1"/>
    </source>
</evidence>
<feature type="region of interest" description="Disordered" evidence="1">
    <location>
        <begin position="940"/>
        <end position="986"/>
    </location>
</feature>
<name>A0A8B7MYK9_HYAAZ</name>
<accession>A0A8B7MYK9</accession>
<evidence type="ECO:0000256" key="1">
    <source>
        <dbReference type="SAM" id="MobiDB-lite"/>
    </source>
</evidence>
<feature type="region of interest" description="Disordered" evidence="1">
    <location>
        <begin position="1"/>
        <end position="58"/>
    </location>
</feature>
<proteinExistence type="predicted"/>
<sequence>MQGLRDEMMACSPRPSSISEAPTTPTTPTAHPHHHHHLPSSPTVASSPPLTTQPPASTLTSLCNMASETASLHHTEGAVSTCTSSVHSYHLPSHSLKQSPFAVDKQAALAVDKHSATAVDKQAALAADKQAALSSKLRLAKSLASTSSALPSQQSSFSSFRASLMDDQACGSAFTSPQYSMLTPKSLIHGFSRQNSDMDISNSGRSSVDGSSKLALDSGDTDIHVMSPSLVNSQVLSKTRPLSPIPGDLRSSSGMTSSCSSEVARPMAQTIAFQTLEFQRTPKLDMMSLVSRDAGSDPRETLSDLHAATHPTMGHPSPSALVDGHPLDRSHSNSSSDRTGWERRSVPQRNSWSRRRPASANFLQEKEALKGSVREMLDSNESMASLSNADLDGPQQPPVEEPKTGSRGRGGRGRRRPRLFKLKFHHQALPPEYLDHYEASLRQEHKLPPPPPPPPITSSVSTDLAAAKTASTPTSRNKGKGSRGGSKTPRPITIHEAGHGATEALLRELLLNRPHLQQAALHQAALARAQSVPSIMMASRHGLRATLGSSTPSPVPSISEEDSNNTHNRSLDGTQKRDGRRSRHSDGLSLGQSLMRDASPRLHVAGDISTSLGSQYAAMDQESMARSRSYTSLLRAALADQNEPLNLCVRDSTLKLDGEACIGSHRVKEEPIGTYNDILRPPSASIRSPETSARRSNESRTPMSPPLEYGPWAAPLGHHPHWMHDYRLKTEDGLSSGQSTPSLCSQSSHLPPISPPVWPHFSPPPVGSPHPHSPSPIHMTPPHRNVHSLLKESLHLRLEEAARERLTPSEGYMPSPDRMSTDTPTPIHLPQSTRAPSRSGVRKKRSSMHMPSLDPNTEVSICKFKFTGGPNPMLEEKKMVSVDSAGTMRYFNGGERGISRDHRTTASQLRLSGKFLGHISKNEKDNKKIRLESHELAPESLVSQSSSSLAASHSSLEPAVDSRHQLNQVEDSPKRKRRSKKASVRERFEQTLRERGLLIQTQQVESAEGATYCKFRQLRKITRYLFRSWKDYLPGQLPEEGALPADQRYTPPTAGEVQEQDPRYAPTPR</sequence>
<dbReference type="KEGG" id="hazt:108664335"/>
<feature type="compositionally biased region" description="Low complexity" evidence="1">
    <location>
        <begin position="940"/>
        <end position="959"/>
    </location>
</feature>
<dbReference type="Proteomes" id="UP000694843">
    <property type="component" value="Unplaced"/>
</dbReference>
<organism evidence="2 3">
    <name type="scientific">Hyalella azteca</name>
    <name type="common">Amphipod</name>
    <dbReference type="NCBI Taxonomy" id="294128"/>
    <lineage>
        <taxon>Eukaryota</taxon>
        <taxon>Metazoa</taxon>
        <taxon>Ecdysozoa</taxon>
        <taxon>Arthropoda</taxon>
        <taxon>Crustacea</taxon>
        <taxon>Multicrustacea</taxon>
        <taxon>Malacostraca</taxon>
        <taxon>Eumalacostraca</taxon>
        <taxon>Peracarida</taxon>
        <taxon>Amphipoda</taxon>
        <taxon>Senticaudata</taxon>
        <taxon>Talitrida</taxon>
        <taxon>Talitroidea</taxon>
        <taxon>Hyalellidae</taxon>
        <taxon>Hyalella</taxon>
    </lineage>
</organism>
<reference evidence="3" key="1">
    <citation type="submission" date="2025-08" db="UniProtKB">
        <authorList>
            <consortium name="RefSeq"/>
        </authorList>
    </citation>
    <scope>IDENTIFICATION</scope>
    <source>
        <tissue evidence="3">Whole organism</tissue>
    </source>
</reference>
<feature type="region of interest" description="Disordered" evidence="1">
    <location>
        <begin position="732"/>
        <end position="775"/>
    </location>
</feature>
<feature type="region of interest" description="Disordered" evidence="1">
    <location>
        <begin position="385"/>
        <end position="416"/>
    </location>
</feature>
<evidence type="ECO:0000313" key="2">
    <source>
        <dbReference type="Proteomes" id="UP000694843"/>
    </source>
</evidence>
<feature type="compositionally biased region" description="Low complexity" evidence="1">
    <location>
        <begin position="21"/>
        <end position="30"/>
    </location>
</feature>